<accession>E0Y1T4</accession>
<proteinExistence type="predicted"/>
<dbReference type="AlphaFoldDB" id="E0Y1T4"/>
<sequence>MTKVSTAGVRLTVPVIRQLNLGLFVARLHQKNQGKPTLLAFPAPHLREPQLVTGILQ</sequence>
<evidence type="ECO:0000313" key="1">
    <source>
        <dbReference type="EMBL" id="ADI20625.1"/>
    </source>
</evidence>
<dbReference type="EMBL" id="GU474945">
    <property type="protein sequence ID" value="ADI20625.1"/>
    <property type="molecule type" value="Genomic_DNA"/>
</dbReference>
<organism evidence="1">
    <name type="scientific">uncultured gamma proteobacterium EF100_93H11</name>
    <dbReference type="NCBI Taxonomy" id="710976"/>
    <lineage>
        <taxon>Bacteria</taxon>
        <taxon>Pseudomonadati</taxon>
        <taxon>Pseudomonadota</taxon>
        <taxon>Gammaproteobacteria</taxon>
        <taxon>environmental samples</taxon>
    </lineage>
</organism>
<name>E0Y1T4_9GAMM</name>
<protein>
    <submittedName>
        <fullName evidence="1">Uncharacterized protein</fullName>
    </submittedName>
</protein>
<reference evidence="1" key="1">
    <citation type="journal article" date="2011" name="Environ. Microbiol.">
        <title>Time-series analyses of Monterey Bay coastal microbial picoplankton using a 'genome proxy' microarray.</title>
        <authorList>
            <person name="Rich V.I."/>
            <person name="Pham V.D."/>
            <person name="Eppley J."/>
            <person name="Shi Y."/>
            <person name="DeLong E.F."/>
        </authorList>
    </citation>
    <scope>NUCLEOTIDE SEQUENCE</scope>
</reference>